<evidence type="ECO:0000313" key="1">
    <source>
        <dbReference type="EMBL" id="CAG8856171.1"/>
    </source>
</evidence>
<name>A0ABN7XLH6_GIGMA</name>
<proteinExistence type="predicted"/>
<feature type="non-terminal residue" evidence="1">
    <location>
        <position position="91"/>
    </location>
</feature>
<organism evidence="1 2">
    <name type="scientific">Gigaspora margarita</name>
    <dbReference type="NCBI Taxonomy" id="4874"/>
    <lineage>
        <taxon>Eukaryota</taxon>
        <taxon>Fungi</taxon>
        <taxon>Fungi incertae sedis</taxon>
        <taxon>Mucoromycota</taxon>
        <taxon>Glomeromycotina</taxon>
        <taxon>Glomeromycetes</taxon>
        <taxon>Diversisporales</taxon>
        <taxon>Gigasporaceae</taxon>
        <taxon>Gigaspora</taxon>
    </lineage>
</organism>
<reference evidence="1 2" key="1">
    <citation type="submission" date="2021-06" db="EMBL/GenBank/DDBJ databases">
        <authorList>
            <person name="Kallberg Y."/>
            <person name="Tangrot J."/>
            <person name="Rosling A."/>
        </authorList>
    </citation>
    <scope>NUCLEOTIDE SEQUENCE [LARGE SCALE GENOMIC DNA]</scope>
    <source>
        <strain evidence="1 2">120-4 pot B 10/14</strain>
    </source>
</reference>
<dbReference type="Proteomes" id="UP000789901">
    <property type="component" value="Unassembled WGS sequence"/>
</dbReference>
<sequence>MALFNESYPILKLNLSHTKKILIMSLIQQLISMSIMVEGKTKLFIKSFQDCFISTFKYNRKIDVLELESFNDFTNKVWYDDKNNRQTREDL</sequence>
<accession>A0ABN7XLH6</accession>
<gene>
    <name evidence="1" type="ORF">GMARGA_LOCUS44992</name>
</gene>
<dbReference type="EMBL" id="CAJVQB010156935">
    <property type="protein sequence ID" value="CAG8856171.1"/>
    <property type="molecule type" value="Genomic_DNA"/>
</dbReference>
<keyword evidence="2" id="KW-1185">Reference proteome</keyword>
<comment type="caution">
    <text evidence="1">The sequence shown here is derived from an EMBL/GenBank/DDBJ whole genome shotgun (WGS) entry which is preliminary data.</text>
</comment>
<protein>
    <submittedName>
        <fullName evidence="1">45682_t:CDS:1</fullName>
    </submittedName>
</protein>
<evidence type="ECO:0000313" key="2">
    <source>
        <dbReference type="Proteomes" id="UP000789901"/>
    </source>
</evidence>